<dbReference type="InterPro" id="IPR020084">
    <property type="entry name" value="NUDIX_hydrolase_CS"/>
</dbReference>
<dbReference type="PANTHER" id="PTHR11839">
    <property type="entry name" value="UDP/ADP-SUGAR PYROPHOSPHATASE"/>
    <property type="match status" value="1"/>
</dbReference>
<protein>
    <recommendedName>
        <fullName evidence="3">Nudix hydrolase domain-containing protein</fullName>
    </recommendedName>
</protein>
<proteinExistence type="inferred from homology"/>
<evidence type="ECO:0000256" key="2">
    <source>
        <dbReference type="RuleBase" id="RU003476"/>
    </source>
</evidence>
<evidence type="ECO:0000313" key="4">
    <source>
        <dbReference type="EMBL" id="KAF2665367.1"/>
    </source>
</evidence>
<accession>A0A6A6U1Q2</accession>
<feature type="domain" description="Nudix hydrolase" evidence="3">
    <location>
        <begin position="51"/>
        <end position="188"/>
    </location>
</feature>
<dbReference type="InterPro" id="IPR000086">
    <property type="entry name" value="NUDIX_hydrolase_dom"/>
</dbReference>
<dbReference type="EMBL" id="MU004240">
    <property type="protein sequence ID" value="KAF2665367.1"/>
    <property type="molecule type" value="Genomic_DNA"/>
</dbReference>
<dbReference type="Pfam" id="PF00293">
    <property type="entry name" value="NUDIX"/>
    <property type="match status" value="1"/>
</dbReference>
<dbReference type="GO" id="GO:0019693">
    <property type="term" value="P:ribose phosphate metabolic process"/>
    <property type="evidence" value="ECO:0007669"/>
    <property type="project" value="TreeGrafter"/>
</dbReference>
<dbReference type="InterPro" id="IPR015797">
    <property type="entry name" value="NUDIX_hydrolase-like_dom_sf"/>
</dbReference>
<evidence type="ECO:0000313" key="5">
    <source>
        <dbReference type="Proteomes" id="UP000799302"/>
    </source>
</evidence>
<keyword evidence="5" id="KW-1185">Reference proteome</keyword>
<evidence type="ECO:0000259" key="3">
    <source>
        <dbReference type="PROSITE" id="PS51462"/>
    </source>
</evidence>
<dbReference type="CDD" id="cd18888">
    <property type="entry name" value="NUDIX_ADPRase_Nudt5"/>
    <property type="match status" value="1"/>
</dbReference>
<sequence>MGSQARIDKYSPLDSQDAKWIKLDKIDWTDQAGVSRVWEVASRKTRGSTGVDAVAIAPIILRPNTPAAVLILHQYRPPVGAMCIELPAGLIDPGETIEEAALRELKEEAGLVGRIVEVSPTICSDPGMTTANMQLVVVEAEMAEGEELGKQDLQDSEWIETEIVPMSKLLDRLLELSKEGNVVDSKLYHWAYGIRFAMQNAAKYKLDGPAS</sequence>
<dbReference type="GO" id="GO:0005634">
    <property type="term" value="C:nucleus"/>
    <property type="evidence" value="ECO:0007669"/>
    <property type="project" value="TreeGrafter"/>
</dbReference>
<dbReference type="FunFam" id="3.90.79.10:FF:000016">
    <property type="entry name" value="ADP-sugar pyrophosphatase isoform X1"/>
    <property type="match status" value="1"/>
</dbReference>
<dbReference type="PROSITE" id="PS00893">
    <property type="entry name" value="NUDIX_BOX"/>
    <property type="match status" value="1"/>
</dbReference>
<dbReference type="SUPFAM" id="SSF55811">
    <property type="entry name" value="Nudix"/>
    <property type="match status" value="1"/>
</dbReference>
<reference evidence="4" key="1">
    <citation type="journal article" date="2020" name="Stud. Mycol.">
        <title>101 Dothideomycetes genomes: a test case for predicting lifestyles and emergence of pathogens.</title>
        <authorList>
            <person name="Haridas S."/>
            <person name="Albert R."/>
            <person name="Binder M."/>
            <person name="Bloem J."/>
            <person name="Labutti K."/>
            <person name="Salamov A."/>
            <person name="Andreopoulos B."/>
            <person name="Baker S."/>
            <person name="Barry K."/>
            <person name="Bills G."/>
            <person name="Bluhm B."/>
            <person name="Cannon C."/>
            <person name="Castanera R."/>
            <person name="Culley D."/>
            <person name="Daum C."/>
            <person name="Ezra D."/>
            <person name="Gonzalez J."/>
            <person name="Henrissat B."/>
            <person name="Kuo A."/>
            <person name="Liang C."/>
            <person name="Lipzen A."/>
            <person name="Lutzoni F."/>
            <person name="Magnuson J."/>
            <person name="Mondo S."/>
            <person name="Nolan M."/>
            <person name="Ohm R."/>
            <person name="Pangilinan J."/>
            <person name="Park H.-J."/>
            <person name="Ramirez L."/>
            <person name="Alfaro M."/>
            <person name="Sun H."/>
            <person name="Tritt A."/>
            <person name="Yoshinaga Y."/>
            <person name="Zwiers L.-H."/>
            <person name="Turgeon B."/>
            <person name="Goodwin S."/>
            <person name="Spatafora J."/>
            <person name="Crous P."/>
            <person name="Grigoriev I."/>
        </authorList>
    </citation>
    <scope>NUCLEOTIDE SEQUENCE</scope>
    <source>
        <strain evidence="4">CBS 115976</strain>
    </source>
</reference>
<dbReference type="Proteomes" id="UP000799302">
    <property type="component" value="Unassembled WGS sequence"/>
</dbReference>
<name>A0A6A6U1Q2_9PEZI</name>
<comment type="similarity">
    <text evidence="2">Belongs to the Nudix hydrolase family.</text>
</comment>
<gene>
    <name evidence="4" type="ORF">BT63DRAFT_442777</name>
</gene>
<dbReference type="PRINTS" id="PR00502">
    <property type="entry name" value="NUDIXFAMILY"/>
</dbReference>
<organism evidence="4 5">
    <name type="scientific">Microthyrium microscopicum</name>
    <dbReference type="NCBI Taxonomy" id="703497"/>
    <lineage>
        <taxon>Eukaryota</taxon>
        <taxon>Fungi</taxon>
        <taxon>Dikarya</taxon>
        <taxon>Ascomycota</taxon>
        <taxon>Pezizomycotina</taxon>
        <taxon>Dothideomycetes</taxon>
        <taxon>Dothideomycetes incertae sedis</taxon>
        <taxon>Microthyriales</taxon>
        <taxon>Microthyriaceae</taxon>
        <taxon>Microthyrium</taxon>
    </lineage>
</organism>
<keyword evidence="1 2" id="KW-0378">Hydrolase</keyword>
<dbReference type="InterPro" id="IPR020476">
    <property type="entry name" value="Nudix_hydrolase"/>
</dbReference>
<dbReference type="AlphaFoldDB" id="A0A6A6U1Q2"/>
<dbReference type="OrthoDB" id="10249920at2759"/>
<dbReference type="PROSITE" id="PS51462">
    <property type="entry name" value="NUDIX"/>
    <property type="match status" value="1"/>
</dbReference>
<dbReference type="GO" id="GO:0047631">
    <property type="term" value="F:ADP-ribose diphosphatase activity"/>
    <property type="evidence" value="ECO:0007669"/>
    <property type="project" value="TreeGrafter"/>
</dbReference>
<dbReference type="GO" id="GO:0006753">
    <property type="term" value="P:nucleoside phosphate metabolic process"/>
    <property type="evidence" value="ECO:0007669"/>
    <property type="project" value="TreeGrafter"/>
</dbReference>
<dbReference type="PANTHER" id="PTHR11839:SF26">
    <property type="entry name" value="ADP-RIBOSE DIPHOSPHATASE"/>
    <property type="match status" value="1"/>
</dbReference>
<dbReference type="Gene3D" id="3.90.79.10">
    <property type="entry name" value="Nucleoside Triphosphate Pyrophosphohydrolase"/>
    <property type="match status" value="1"/>
</dbReference>
<evidence type="ECO:0000256" key="1">
    <source>
        <dbReference type="ARBA" id="ARBA00022801"/>
    </source>
</evidence>